<organism evidence="3">
    <name type="scientific">Soboliphyme baturini</name>
    <dbReference type="NCBI Taxonomy" id="241478"/>
    <lineage>
        <taxon>Eukaryota</taxon>
        <taxon>Metazoa</taxon>
        <taxon>Ecdysozoa</taxon>
        <taxon>Nematoda</taxon>
        <taxon>Enoplea</taxon>
        <taxon>Dorylaimia</taxon>
        <taxon>Dioctophymatida</taxon>
        <taxon>Dioctophymatoidea</taxon>
        <taxon>Soboliphymatidae</taxon>
        <taxon>Soboliphyme</taxon>
    </lineage>
</organism>
<evidence type="ECO:0000313" key="1">
    <source>
        <dbReference type="EMBL" id="VDP05396.1"/>
    </source>
</evidence>
<reference evidence="3" key="1">
    <citation type="submission" date="2016-06" db="UniProtKB">
        <authorList>
            <consortium name="WormBaseParasite"/>
        </authorList>
    </citation>
    <scope>IDENTIFICATION</scope>
</reference>
<keyword evidence="2" id="KW-1185">Reference proteome</keyword>
<dbReference type="Proteomes" id="UP000270296">
    <property type="component" value="Unassembled WGS sequence"/>
</dbReference>
<dbReference type="WBParaSite" id="SBAD_0000498201-mRNA-1">
    <property type="protein sequence ID" value="SBAD_0000498201-mRNA-1"/>
    <property type="gene ID" value="SBAD_0000498201"/>
</dbReference>
<evidence type="ECO:0000313" key="3">
    <source>
        <dbReference type="WBParaSite" id="SBAD_0000498201-mRNA-1"/>
    </source>
</evidence>
<name>A0A183IME0_9BILA</name>
<gene>
    <name evidence="1" type="ORF">SBAD_LOCUS4786</name>
</gene>
<dbReference type="AlphaFoldDB" id="A0A183IME0"/>
<protein>
    <submittedName>
        <fullName evidence="1 3">Uncharacterized protein</fullName>
    </submittedName>
</protein>
<reference evidence="1 2" key="2">
    <citation type="submission" date="2018-11" db="EMBL/GenBank/DDBJ databases">
        <authorList>
            <consortium name="Pathogen Informatics"/>
        </authorList>
    </citation>
    <scope>NUCLEOTIDE SEQUENCE [LARGE SCALE GENOMIC DNA]</scope>
</reference>
<dbReference type="EMBL" id="UZAM01008541">
    <property type="protein sequence ID" value="VDP05396.1"/>
    <property type="molecule type" value="Genomic_DNA"/>
</dbReference>
<sequence>MDTDDVKNIVKLANGFRSKVAVGKMAPKLPKASQMQALAISSEAIDDSLKKRISLSLLANFASCDREQSRSMRENLLDFCFNRFGCGDGNFFIRRFLGSL</sequence>
<proteinExistence type="predicted"/>
<accession>A0A183IME0</accession>
<evidence type="ECO:0000313" key="2">
    <source>
        <dbReference type="Proteomes" id="UP000270296"/>
    </source>
</evidence>